<feature type="domain" description="DUF6292" evidence="1">
    <location>
        <begin position="65"/>
        <end position="160"/>
    </location>
</feature>
<dbReference type="InterPro" id="IPR046259">
    <property type="entry name" value="DUF6292"/>
</dbReference>
<sequence length="308" mass="34045">MLVLAEPDLGASAFRLDAAQRALDAGWAGTIAELLTVLRGIDEPGRGEVVTDHAEALREQPHYGYLLAVERALAEHGVRVIARTVETAHSLQGQLTVDLAASVPAFPDSRRFDVVWDGTGGWSFRLDRRTVSYSDGRRGRSVYWQQGLLPEPAAVAGWIARALAGDLSLPARQGWHLDADELMTALRAHDSPTLADPAVPTRTSPVRPGSLDQILQRGFDRTLPPPPRAGDDVYVPSRFWRDLAPGAELHGGLTQIVEVRERPGELDWYEVTITVGEWEENFDWDWLAGKQAEFRQQYGDARATLEGW</sequence>
<organism evidence="2 3">
    <name type="scientific">Dactylosporangium maewongense</name>
    <dbReference type="NCBI Taxonomy" id="634393"/>
    <lineage>
        <taxon>Bacteria</taxon>
        <taxon>Bacillati</taxon>
        <taxon>Actinomycetota</taxon>
        <taxon>Actinomycetes</taxon>
        <taxon>Micromonosporales</taxon>
        <taxon>Micromonosporaceae</taxon>
        <taxon>Dactylosporangium</taxon>
    </lineage>
</organism>
<evidence type="ECO:0000259" key="1">
    <source>
        <dbReference type="Pfam" id="PF19809"/>
    </source>
</evidence>
<evidence type="ECO:0000313" key="3">
    <source>
        <dbReference type="Proteomes" id="UP001501470"/>
    </source>
</evidence>
<protein>
    <recommendedName>
        <fullName evidence="1">DUF6292 domain-containing protein</fullName>
    </recommendedName>
</protein>
<keyword evidence="3" id="KW-1185">Reference proteome</keyword>
<name>A0ABN2CWT9_9ACTN</name>
<evidence type="ECO:0000313" key="2">
    <source>
        <dbReference type="EMBL" id="GAA1565886.1"/>
    </source>
</evidence>
<dbReference type="EMBL" id="BAAAQD010000036">
    <property type="protein sequence ID" value="GAA1565886.1"/>
    <property type="molecule type" value="Genomic_DNA"/>
</dbReference>
<gene>
    <name evidence="2" type="ORF">GCM10009827_104480</name>
</gene>
<comment type="caution">
    <text evidence="2">The sequence shown here is derived from an EMBL/GenBank/DDBJ whole genome shotgun (WGS) entry which is preliminary data.</text>
</comment>
<accession>A0ABN2CWT9</accession>
<reference evidence="2 3" key="1">
    <citation type="journal article" date="2019" name="Int. J. Syst. Evol. Microbiol.">
        <title>The Global Catalogue of Microorganisms (GCM) 10K type strain sequencing project: providing services to taxonomists for standard genome sequencing and annotation.</title>
        <authorList>
            <consortium name="The Broad Institute Genomics Platform"/>
            <consortium name="The Broad Institute Genome Sequencing Center for Infectious Disease"/>
            <person name="Wu L."/>
            <person name="Ma J."/>
        </authorList>
    </citation>
    <scope>NUCLEOTIDE SEQUENCE [LARGE SCALE GENOMIC DNA]</scope>
    <source>
        <strain evidence="2 3">JCM 15933</strain>
    </source>
</reference>
<proteinExistence type="predicted"/>
<dbReference type="Proteomes" id="UP001501470">
    <property type="component" value="Unassembled WGS sequence"/>
</dbReference>
<dbReference type="Pfam" id="PF19809">
    <property type="entry name" value="DUF6292"/>
    <property type="match status" value="1"/>
</dbReference>